<dbReference type="Pfam" id="PF04149">
    <property type="entry name" value="DUF397"/>
    <property type="match status" value="1"/>
</dbReference>
<name>A0A840NAE0_9PSEU</name>
<comment type="caution">
    <text evidence="2">The sequence shown here is derived from an EMBL/GenBank/DDBJ whole genome shotgun (WGS) entry which is preliminary data.</text>
</comment>
<proteinExistence type="predicted"/>
<evidence type="ECO:0000259" key="1">
    <source>
        <dbReference type="Pfam" id="PF04149"/>
    </source>
</evidence>
<dbReference type="EMBL" id="JACHIV010000001">
    <property type="protein sequence ID" value="MBB5067178.1"/>
    <property type="molecule type" value="Genomic_DNA"/>
</dbReference>
<keyword evidence="3" id="KW-1185">Reference proteome</keyword>
<evidence type="ECO:0000313" key="3">
    <source>
        <dbReference type="Proteomes" id="UP000580474"/>
    </source>
</evidence>
<gene>
    <name evidence="2" type="ORF">BJ969_000266</name>
</gene>
<reference evidence="2 3" key="1">
    <citation type="submission" date="2020-08" db="EMBL/GenBank/DDBJ databases">
        <title>Sequencing the genomes of 1000 actinobacteria strains.</title>
        <authorList>
            <person name="Klenk H.-P."/>
        </authorList>
    </citation>
    <scope>NUCLEOTIDE SEQUENCE [LARGE SCALE GENOMIC DNA]</scope>
    <source>
        <strain evidence="2 3">DSM 45582</strain>
    </source>
</reference>
<sequence length="64" mass="6898">MDIQVTGWRKSTRSGQQTACVEVGRVLGGAAVRDSKDRDAGHFTADTAQWAAFLAATKNGRFDI</sequence>
<dbReference type="AlphaFoldDB" id="A0A840NAE0"/>
<dbReference type="Proteomes" id="UP000580474">
    <property type="component" value="Unassembled WGS sequence"/>
</dbReference>
<organism evidence="2 3">
    <name type="scientific">Saccharopolyspora gloriosae</name>
    <dbReference type="NCBI Taxonomy" id="455344"/>
    <lineage>
        <taxon>Bacteria</taxon>
        <taxon>Bacillati</taxon>
        <taxon>Actinomycetota</taxon>
        <taxon>Actinomycetes</taxon>
        <taxon>Pseudonocardiales</taxon>
        <taxon>Pseudonocardiaceae</taxon>
        <taxon>Saccharopolyspora</taxon>
    </lineage>
</organism>
<evidence type="ECO:0000313" key="2">
    <source>
        <dbReference type="EMBL" id="MBB5067178.1"/>
    </source>
</evidence>
<dbReference type="RefSeq" id="WP_184476534.1">
    <property type="nucleotide sequence ID" value="NZ_JACHIV010000001.1"/>
</dbReference>
<accession>A0A840NAE0</accession>
<feature type="domain" description="DUF397" evidence="1">
    <location>
        <begin position="7"/>
        <end position="58"/>
    </location>
</feature>
<protein>
    <recommendedName>
        <fullName evidence="1">DUF397 domain-containing protein</fullName>
    </recommendedName>
</protein>
<dbReference type="InterPro" id="IPR007278">
    <property type="entry name" value="DUF397"/>
</dbReference>